<feature type="domain" description="Inner membrane protein YgaP-like transmembrane" evidence="2">
    <location>
        <begin position="11"/>
        <end position="65"/>
    </location>
</feature>
<name>A0A6N9TQW8_DISTH</name>
<evidence type="ECO:0000259" key="2">
    <source>
        <dbReference type="Pfam" id="PF11127"/>
    </source>
</evidence>
<dbReference type="EMBL" id="JAAGRR010000061">
    <property type="protein sequence ID" value="NDY42503.1"/>
    <property type="molecule type" value="Genomic_DNA"/>
</dbReference>
<keyword evidence="1" id="KW-0472">Membrane</keyword>
<sequence>MYRARTDSWYLERIVFVIAGVVVLGGTILGIVHHPYWFALPILAGLNMLIFAFTGFCPAAIVLYKLGARPMCGRPEA</sequence>
<dbReference type="RefSeq" id="WP_163298641.1">
    <property type="nucleotide sequence ID" value="NZ_JAAGRR010000061.1"/>
</dbReference>
<evidence type="ECO:0000313" key="4">
    <source>
        <dbReference type="Proteomes" id="UP000469346"/>
    </source>
</evidence>
<comment type="caution">
    <text evidence="3">The sequence shown here is derived from an EMBL/GenBank/DDBJ whole genome shotgun (WGS) entry which is preliminary data.</text>
</comment>
<feature type="transmembrane region" description="Helical" evidence="1">
    <location>
        <begin position="38"/>
        <end position="64"/>
    </location>
</feature>
<accession>A0A6N9TQW8</accession>
<keyword evidence="4" id="KW-1185">Reference proteome</keyword>
<reference evidence="3 4" key="1">
    <citation type="submission" date="2020-02" db="EMBL/GenBank/DDBJ databases">
        <title>Comparative genomics of sulfur disproportionating microorganisms.</title>
        <authorList>
            <person name="Ward L.M."/>
            <person name="Bertran E."/>
            <person name="Johnston D.T."/>
        </authorList>
    </citation>
    <scope>NUCLEOTIDE SEQUENCE [LARGE SCALE GENOMIC DNA]</scope>
    <source>
        <strain evidence="3 4">DSM 100025</strain>
    </source>
</reference>
<protein>
    <submittedName>
        <fullName evidence="3">DUF2892 domain-containing protein</fullName>
    </submittedName>
</protein>
<dbReference type="InterPro" id="IPR021309">
    <property type="entry name" value="YgaP-like_TM"/>
</dbReference>
<evidence type="ECO:0000256" key="1">
    <source>
        <dbReference type="SAM" id="Phobius"/>
    </source>
</evidence>
<organism evidence="3 4">
    <name type="scientific">Dissulfurirhabdus thermomarina</name>
    <dbReference type="NCBI Taxonomy" id="1765737"/>
    <lineage>
        <taxon>Bacteria</taxon>
        <taxon>Deltaproteobacteria</taxon>
        <taxon>Dissulfurirhabdaceae</taxon>
        <taxon>Dissulfurirhabdus</taxon>
    </lineage>
</organism>
<feature type="transmembrane region" description="Helical" evidence="1">
    <location>
        <begin position="12"/>
        <end position="32"/>
    </location>
</feature>
<dbReference type="Proteomes" id="UP000469346">
    <property type="component" value="Unassembled WGS sequence"/>
</dbReference>
<dbReference type="AlphaFoldDB" id="A0A6N9TQW8"/>
<gene>
    <name evidence="3" type="ORF">G3N55_06560</name>
</gene>
<dbReference type="Pfam" id="PF11127">
    <property type="entry name" value="YgaP-like_TM"/>
    <property type="match status" value="1"/>
</dbReference>
<keyword evidence="1" id="KW-1133">Transmembrane helix</keyword>
<dbReference type="Gene3D" id="6.10.140.1340">
    <property type="match status" value="1"/>
</dbReference>
<keyword evidence="1" id="KW-0812">Transmembrane</keyword>
<proteinExistence type="predicted"/>
<evidence type="ECO:0000313" key="3">
    <source>
        <dbReference type="EMBL" id="NDY42503.1"/>
    </source>
</evidence>